<name>A0ABY0FKQ7_9BACT</name>
<reference evidence="1 2" key="1">
    <citation type="journal article" date="2018" name="bioRxiv">
        <title>Evidence of independent acquisition and adaption of ultra-small bacteria to human hosts across the highly diverse yet reduced genomes of the phylum Saccharibacteria.</title>
        <authorList>
            <person name="McLean J.S."/>
            <person name="Bor B."/>
            <person name="To T.T."/>
            <person name="Liu Q."/>
            <person name="Kearns K.A."/>
            <person name="Solden L.M."/>
            <person name="Wrighton K.C."/>
            <person name="He X."/>
            <person name="Shi W."/>
        </authorList>
    </citation>
    <scope>NUCLEOTIDE SEQUENCE [LARGE SCALE GENOMIC DNA]</scope>
    <source>
        <strain evidence="1 2">TM7_KMM_G3_1_HOT_351</strain>
    </source>
</reference>
<evidence type="ECO:0000313" key="1">
    <source>
        <dbReference type="EMBL" id="RYC73999.1"/>
    </source>
</evidence>
<reference evidence="1 2" key="2">
    <citation type="journal article" date="2020" name="Cell Rep.">
        <title>Acquisition and Adaptation of Ultra-small Parasitic Reduced Genome Bacteria to Mammalian Hosts.</title>
        <authorList>
            <person name="McLean J.S."/>
            <person name="Bor B."/>
            <person name="Kerns K.A."/>
            <person name="Liu Q."/>
            <person name="To T.T."/>
            <person name="Solden L."/>
            <person name="Hendrickson E.L."/>
            <person name="Wrighton K."/>
            <person name="Shi W."/>
            <person name="He X."/>
        </authorList>
    </citation>
    <scope>NUCLEOTIDE SEQUENCE [LARGE SCALE GENOMIC DNA]</scope>
    <source>
        <strain evidence="1 2">TM7_KMM_G3_1_HOT_351</strain>
    </source>
</reference>
<accession>A0ABY0FKQ7</accession>
<comment type="caution">
    <text evidence="1">The sequence shown here is derived from an EMBL/GenBank/DDBJ whole genome shotgun (WGS) entry which is preliminary data.</text>
</comment>
<keyword evidence="2" id="KW-1185">Reference proteome</keyword>
<dbReference type="Proteomes" id="UP001191004">
    <property type="component" value="Unassembled WGS sequence"/>
</dbReference>
<proteinExistence type="predicted"/>
<evidence type="ECO:0008006" key="3">
    <source>
        <dbReference type="Google" id="ProtNLM"/>
    </source>
</evidence>
<protein>
    <recommendedName>
        <fullName evidence="3">ATP-cone domain-containing protein</fullName>
    </recommendedName>
</protein>
<evidence type="ECO:0000313" key="2">
    <source>
        <dbReference type="Proteomes" id="UP001191004"/>
    </source>
</evidence>
<sequence length="89" mass="10217">MGILKNRQAKELEFSEKQLMLDLKKEAKALNLEQGTAELIAKEVTKKVSQWVTDKTAITQSDLDRKIVAEVRKYNKDLAFILGERNKII</sequence>
<dbReference type="RefSeq" id="WP_129603836.1">
    <property type="nucleotide sequence ID" value="NZ_PRLL01000001.1"/>
</dbReference>
<dbReference type="EMBL" id="PRLL01000001">
    <property type="protein sequence ID" value="RYC73999.1"/>
    <property type="molecule type" value="Genomic_DNA"/>
</dbReference>
<organism evidence="1 2">
    <name type="scientific">Candidatus Nanosyncoccus nanoralicus</name>
    <dbReference type="NCBI Taxonomy" id="2171996"/>
    <lineage>
        <taxon>Bacteria</taxon>
        <taxon>Candidatus Saccharimonadota</taxon>
        <taxon>Candidatus Nanosyncoccalia</taxon>
        <taxon>Candidatus Nanosyncoccales</taxon>
        <taxon>Candidatus Nanosyncoccaceae</taxon>
        <taxon>Candidatus Nanosyncoccus</taxon>
    </lineage>
</organism>
<gene>
    <name evidence="1" type="ORF">G3KMM_00041</name>
</gene>